<comment type="caution">
    <text evidence="2">The sequence shown here is derived from an EMBL/GenBank/DDBJ whole genome shotgun (WGS) entry which is preliminary data.</text>
</comment>
<accession>A0A9P9IEB7</accession>
<evidence type="ECO:0000313" key="3">
    <source>
        <dbReference type="Proteomes" id="UP000700596"/>
    </source>
</evidence>
<organism evidence="2 3">
    <name type="scientific">Dendryphion nanum</name>
    <dbReference type="NCBI Taxonomy" id="256645"/>
    <lineage>
        <taxon>Eukaryota</taxon>
        <taxon>Fungi</taxon>
        <taxon>Dikarya</taxon>
        <taxon>Ascomycota</taxon>
        <taxon>Pezizomycotina</taxon>
        <taxon>Dothideomycetes</taxon>
        <taxon>Pleosporomycetidae</taxon>
        <taxon>Pleosporales</taxon>
        <taxon>Torulaceae</taxon>
        <taxon>Dendryphion</taxon>
    </lineage>
</organism>
<gene>
    <name evidence="2" type="ORF">B0J11DRAFT_509338</name>
</gene>
<reference evidence="2" key="1">
    <citation type="journal article" date="2021" name="Nat. Commun.">
        <title>Genetic determinants of endophytism in the Arabidopsis root mycobiome.</title>
        <authorList>
            <person name="Mesny F."/>
            <person name="Miyauchi S."/>
            <person name="Thiergart T."/>
            <person name="Pickel B."/>
            <person name="Atanasova L."/>
            <person name="Karlsson M."/>
            <person name="Huettel B."/>
            <person name="Barry K.W."/>
            <person name="Haridas S."/>
            <person name="Chen C."/>
            <person name="Bauer D."/>
            <person name="Andreopoulos W."/>
            <person name="Pangilinan J."/>
            <person name="LaButti K."/>
            <person name="Riley R."/>
            <person name="Lipzen A."/>
            <person name="Clum A."/>
            <person name="Drula E."/>
            <person name="Henrissat B."/>
            <person name="Kohler A."/>
            <person name="Grigoriev I.V."/>
            <person name="Martin F.M."/>
            <person name="Hacquard S."/>
        </authorList>
    </citation>
    <scope>NUCLEOTIDE SEQUENCE</scope>
    <source>
        <strain evidence="2">MPI-CAGE-CH-0243</strain>
    </source>
</reference>
<keyword evidence="3" id="KW-1185">Reference proteome</keyword>
<proteinExistence type="predicted"/>
<dbReference type="Proteomes" id="UP000700596">
    <property type="component" value="Unassembled WGS sequence"/>
</dbReference>
<dbReference type="EMBL" id="JAGMWT010000013">
    <property type="protein sequence ID" value="KAH7117631.1"/>
    <property type="molecule type" value="Genomic_DNA"/>
</dbReference>
<keyword evidence="1" id="KW-0175">Coiled coil</keyword>
<evidence type="ECO:0000313" key="2">
    <source>
        <dbReference type="EMBL" id="KAH7117631.1"/>
    </source>
</evidence>
<sequence length="257" mass="29007">MPRHSRRTWKLVEIKLGARVVKVRLDHGQLEVVDRKVFDVLGAHVNELEFTDSKGHRVPFEWRHLQHGQILDAARKSATGSRSGDKEERMAAILTFWGLSSAAEILPADIVPRVRLLTGGVGINPGAEPLDPPLWPKNFVFALWRLAVNSPGAHKDAVSIVEEVVRGRWAEGGELAQVPEVMKGDLERAWAVRKERVVALAGEVLEVEMYAGQMWEGIESVEREMEEKKEREKELEEELKKKGEESAWGFTLAFRPI</sequence>
<feature type="coiled-coil region" evidence="1">
    <location>
        <begin position="218"/>
        <end position="245"/>
    </location>
</feature>
<evidence type="ECO:0000256" key="1">
    <source>
        <dbReference type="SAM" id="Coils"/>
    </source>
</evidence>
<dbReference type="AlphaFoldDB" id="A0A9P9IEB7"/>
<name>A0A9P9IEB7_9PLEO</name>
<protein>
    <submittedName>
        <fullName evidence="2">Uncharacterized protein</fullName>
    </submittedName>
</protein>